<dbReference type="PANTHER" id="PTHR35585">
    <property type="entry name" value="HHE DOMAIN PROTEIN (AFU_ORTHOLOGUE AFUA_4G00730)"/>
    <property type="match status" value="1"/>
</dbReference>
<name>A0AAV9GJ07_9PEZI</name>
<dbReference type="Pfam" id="PF01814">
    <property type="entry name" value="Hemerythrin"/>
    <property type="match status" value="1"/>
</dbReference>
<dbReference type="Gene3D" id="1.20.120.520">
    <property type="entry name" value="nmb1532 protein domain like"/>
    <property type="match status" value="1"/>
</dbReference>
<evidence type="ECO:0000313" key="2">
    <source>
        <dbReference type="EMBL" id="KAK4447367.1"/>
    </source>
</evidence>
<evidence type="ECO:0000259" key="1">
    <source>
        <dbReference type="Pfam" id="PF01814"/>
    </source>
</evidence>
<dbReference type="AlphaFoldDB" id="A0AAV9GJ07"/>
<reference evidence="2" key="2">
    <citation type="submission" date="2023-05" db="EMBL/GenBank/DDBJ databases">
        <authorList>
            <consortium name="Lawrence Berkeley National Laboratory"/>
            <person name="Steindorff A."/>
            <person name="Hensen N."/>
            <person name="Bonometti L."/>
            <person name="Westerberg I."/>
            <person name="Brannstrom I.O."/>
            <person name="Guillou S."/>
            <person name="Cros-Aarteil S."/>
            <person name="Calhoun S."/>
            <person name="Haridas S."/>
            <person name="Kuo A."/>
            <person name="Mondo S."/>
            <person name="Pangilinan J."/>
            <person name="Riley R."/>
            <person name="Labutti K."/>
            <person name="Andreopoulos B."/>
            <person name="Lipzen A."/>
            <person name="Chen C."/>
            <person name="Yanf M."/>
            <person name="Daum C."/>
            <person name="Ng V."/>
            <person name="Clum A."/>
            <person name="Ohm R."/>
            <person name="Martin F."/>
            <person name="Silar P."/>
            <person name="Natvig D."/>
            <person name="Lalanne C."/>
            <person name="Gautier V."/>
            <person name="Ament-Velasquez S.L."/>
            <person name="Kruys A."/>
            <person name="Hutchinson M.I."/>
            <person name="Powell A.J."/>
            <person name="Barry K."/>
            <person name="Miller A.N."/>
            <person name="Grigoriev I.V."/>
            <person name="Debuchy R."/>
            <person name="Gladieux P."/>
            <person name="Thoren M.H."/>
            <person name="Johannesson H."/>
        </authorList>
    </citation>
    <scope>NUCLEOTIDE SEQUENCE</scope>
    <source>
        <strain evidence="2">PSN243</strain>
    </source>
</reference>
<dbReference type="EMBL" id="MU865950">
    <property type="protein sequence ID" value="KAK4447367.1"/>
    <property type="molecule type" value="Genomic_DNA"/>
</dbReference>
<accession>A0AAV9GJ07</accession>
<sequence length="228" mass="26300">MYRIRPATIARTLPRSHVGIYSRPLISATQMRFQSSSPRVSESVKRDHRELEKCYNNMMVGKDLDTIKRWQNQFTWELARHSVAEEIVVYPAFETHLPNGMDMAEKDRAQHQSVKEQLYTFQDMDPASSEFMPTLQAMWATLTDHFKEEESKDLPALEQALDESESQELAMSFSRTKHFVPTHSHPDAPNKPPYETVAGMLTTPMDKMKDMFRKFPKEEKGGGSIMIG</sequence>
<organism evidence="2 3">
    <name type="scientific">Podospora aff. communis PSN243</name>
    <dbReference type="NCBI Taxonomy" id="3040156"/>
    <lineage>
        <taxon>Eukaryota</taxon>
        <taxon>Fungi</taxon>
        <taxon>Dikarya</taxon>
        <taxon>Ascomycota</taxon>
        <taxon>Pezizomycotina</taxon>
        <taxon>Sordariomycetes</taxon>
        <taxon>Sordariomycetidae</taxon>
        <taxon>Sordariales</taxon>
        <taxon>Podosporaceae</taxon>
        <taxon>Podospora</taxon>
    </lineage>
</organism>
<comment type="caution">
    <text evidence="2">The sequence shown here is derived from an EMBL/GenBank/DDBJ whole genome shotgun (WGS) entry which is preliminary data.</text>
</comment>
<reference evidence="2" key="1">
    <citation type="journal article" date="2023" name="Mol. Phylogenet. Evol.">
        <title>Genome-scale phylogeny and comparative genomics of the fungal order Sordariales.</title>
        <authorList>
            <person name="Hensen N."/>
            <person name="Bonometti L."/>
            <person name="Westerberg I."/>
            <person name="Brannstrom I.O."/>
            <person name="Guillou S."/>
            <person name="Cros-Aarteil S."/>
            <person name="Calhoun S."/>
            <person name="Haridas S."/>
            <person name="Kuo A."/>
            <person name="Mondo S."/>
            <person name="Pangilinan J."/>
            <person name="Riley R."/>
            <person name="LaButti K."/>
            <person name="Andreopoulos B."/>
            <person name="Lipzen A."/>
            <person name="Chen C."/>
            <person name="Yan M."/>
            <person name="Daum C."/>
            <person name="Ng V."/>
            <person name="Clum A."/>
            <person name="Steindorff A."/>
            <person name="Ohm R.A."/>
            <person name="Martin F."/>
            <person name="Silar P."/>
            <person name="Natvig D.O."/>
            <person name="Lalanne C."/>
            <person name="Gautier V."/>
            <person name="Ament-Velasquez S.L."/>
            <person name="Kruys A."/>
            <person name="Hutchinson M.I."/>
            <person name="Powell A.J."/>
            <person name="Barry K."/>
            <person name="Miller A.N."/>
            <person name="Grigoriev I.V."/>
            <person name="Debuchy R."/>
            <person name="Gladieux P."/>
            <person name="Hiltunen Thoren M."/>
            <person name="Johannesson H."/>
        </authorList>
    </citation>
    <scope>NUCLEOTIDE SEQUENCE</scope>
    <source>
        <strain evidence="2">PSN243</strain>
    </source>
</reference>
<keyword evidence="3" id="KW-1185">Reference proteome</keyword>
<dbReference type="PANTHER" id="PTHR35585:SF1">
    <property type="entry name" value="HHE DOMAIN PROTEIN (AFU_ORTHOLOGUE AFUA_4G00730)"/>
    <property type="match status" value="1"/>
</dbReference>
<feature type="domain" description="Hemerythrin-like" evidence="1">
    <location>
        <begin position="42"/>
        <end position="157"/>
    </location>
</feature>
<gene>
    <name evidence="2" type="ORF">QBC34DRAFT_303345</name>
</gene>
<proteinExistence type="predicted"/>
<protein>
    <recommendedName>
        <fullName evidence="1">Hemerythrin-like domain-containing protein</fullName>
    </recommendedName>
</protein>
<evidence type="ECO:0000313" key="3">
    <source>
        <dbReference type="Proteomes" id="UP001321760"/>
    </source>
</evidence>
<dbReference type="Proteomes" id="UP001321760">
    <property type="component" value="Unassembled WGS sequence"/>
</dbReference>
<dbReference type="InterPro" id="IPR012312">
    <property type="entry name" value="Hemerythrin-like"/>
</dbReference>